<evidence type="ECO:0000256" key="5">
    <source>
        <dbReference type="ARBA" id="ARBA00023065"/>
    </source>
</evidence>
<feature type="transmembrane region" description="Helical" evidence="8">
    <location>
        <begin position="299"/>
        <end position="320"/>
    </location>
</feature>
<feature type="transmembrane region" description="Helical" evidence="8">
    <location>
        <begin position="332"/>
        <end position="350"/>
    </location>
</feature>
<evidence type="ECO:0000259" key="9">
    <source>
        <dbReference type="Pfam" id="PF01699"/>
    </source>
</evidence>
<reference evidence="10 11" key="1">
    <citation type="submission" date="2014-02" db="EMBL/GenBank/DDBJ databases">
        <title>Transposable element dynamics among asymbiotic and ectomycorrhizal Amanita fungi.</title>
        <authorList>
            <consortium name="DOE Joint Genome Institute"/>
            <person name="Hess J."/>
            <person name="Skrede I."/>
            <person name="Wolfe B."/>
            <person name="LaButti K."/>
            <person name="Ohm R.A."/>
            <person name="Grigoriev I.V."/>
            <person name="Pringle A."/>
        </authorList>
    </citation>
    <scope>NUCLEOTIDE SEQUENCE [LARGE SCALE GENOMIC DNA]</scope>
    <source>
        <strain evidence="10 11">SKay4041</strain>
    </source>
</reference>
<feature type="transmembrane region" description="Helical" evidence="8">
    <location>
        <begin position="256"/>
        <end position="278"/>
    </location>
</feature>
<feature type="transmembrane region" description="Helical" evidence="8">
    <location>
        <begin position="539"/>
        <end position="557"/>
    </location>
</feature>
<dbReference type="Proteomes" id="UP000242287">
    <property type="component" value="Unassembled WGS sequence"/>
</dbReference>
<feature type="transmembrane region" description="Helical" evidence="8">
    <location>
        <begin position="463"/>
        <end position="485"/>
    </location>
</feature>
<keyword evidence="6 8" id="KW-0472">Membrane</keyword>
<protein>
    <recommendedName>
        <fullName evidence="9">Sodium/calcium exchanger membrane region domain-containing protein</fullName>
    </recommendedName>
</protein>
<evidence type="ECO:0000256" key="7">
    <source>
        <dbReference type="SAM" id="MobiDB-lite"/>
    </source>
</evidence>
<proteinExistence type="predicted"/>
<feature type="transmembrane region" description="Helical" evidence="8">
    <location>
        <begin position="229"/>
        <end position="250"/>
    </location>
</feature>
<evidence type="ECO:0000256" key="2">
    <source>
        <dbReference type="ARBA" id="ARBA00022448"/>
    </source>
</evidence>
<dbReference type="GO" id="GO:0016020">
    <property type="term" value="C:membrane"/>
    <property type="evidence" value="ECO:0007669"/>
    <property type="project" value="InterPro"/>
</dbReference>
<feature type="transmembrane region" description="Helical" evidence="8">
    <location>
        <begin position="377"/>
        <end position="398"/>
    </location>
</feature>
<feature type="transmembrane region" description="Helical" evidence="8">
    <location>
        <begin position="174"/>
        <end position="193"/>
    </location>
</feature>
<organism evidence="10 11">
    <name type="scientific">Amanita thiersii Skay4041</name>
    <dbReference type="NCBI Taxonomy" id="703135"/>
    <lineage>
        <taxon>Eukaryota</taxon>
        <taxon>Fungi</taxon>
        <taxon>Dikarya</taxon>
        <taxon>Basidiomycota</taxon>
        <taxon>Agaricomycotina</taxon>
        <taxon>Agaricomycetes</taxon>
        <taxon>Agaricomycetidae</taxon>
        <taxon>Agaricales</taxon>
        <taxon>Pluteineae</taxon>
        <taxon>Amanitaceae</taxon>
        <taxon>Amanita</taxon>
    </lineage>
</organism>
<dbReference type="EMBL" id="KZ301975">
    <property type="protein sequence ID" value="PFH53058.1"/>
    <property type="molecule type" value="Genomic_DNA"/>
</dbReference>
<evidence type="ECO:0000256" key="6">
    <source>
        <dbReference type="ARBA" id="ARBA00023136"/>
    </source>
</evidence>
<feature type="domain" description="Sodium/calcium exchanger membrane region" evidence="9">
    <location>
        <begin position="210"/>
        <end position="346"/>
    </location>
</feature>
<comment type="subcellular location">
    <subcellularLocation>
        <location evidence="1">Endomembrane system</location>
        <topology evidence="1">Multi-pass membrane protein</topology>
    </subcellularLocation>
</comment>
<evidence type="ECO:0000256" key="1">
    <source>
        <dbReference type="ARBA" id="ARBA00004127"/>
    </source>
</evidence>
<dbReference type="PANTHER" id="PTHR31503:SF22">
    <property type="entry name" value="VACUOLAR CALCIUM ION TRANSPORTER"/>
    <property type="match status" value="1"/>
</dbReference>
<evidence type="ECO:0000256" key="4">
    <source>
        <dbReference type="ARBA" id="ARBA00022989"/>
    </source>
</evidence>
<accession>A0A2A9NSH8</accession>
<gene>
    <name evidence="10" type="ORF">AMATHDRAFT_1491</name>
</gene>
<keyword evidence="2" id="KW-0813">Transport</keyword>
<dbReference type="AlphaFoldDB" id="A0A2A9NSH8"/>
<name>A0A2A9NSH8_9AGAR</name>
<evidence type="ECO:0000256" key="3">
    <source>
        <dbReference type="ARBA" id="ARBA00022692"/>
    </source>
</evidence>
<evidence type="ECO:0000313" key="11">
    <source>
        <dbReference type="Proteomes" id="UP000242287"/>
    </source>
</evidence>
<feature type="transmembrane region" description="Helical" evidence="8">
    <location>
        <begin position="497"/>
        <end position="519"/>
    </location>
</feature>
<feature type="transmembrane region" description="Helical" evidence="8">
    <location>
        <begin position="199"/>
        <end position="217"/>
    </location>
</feature>
<keyword evidence="11" id="KW-1185">Reference proteome</keyword>
<dbReference type="GO" id="GO:0012505">
    <property type="term" value="C:endomembrane system"/>
    <property type="evidence" value="ECO:0007669"/>
    <property type="project" value="UniProtKB-SubCell"/>
</dbReference>
<feature type="compositionally biased region" description="Polar residues" evidence="7">
    <location>
        <begin position="77"/>
        <end position="88"/>
    </location>
</feature>
<keyword evidence="3 8" id="KW-0812">Transmembrane</keyword>
<dbReference type="GO" id="GO:0015369">
    <property type="term" value="F:calcium:proton antiporter activity"/>
    <property type="evidence" value="ECO:0007669"/>
    <property type="project" value="TreeGrafter"/>
</dbReference>
<evidence type="ECO:0000256" key="8">
    <source>
        <dbReference type="SAM" id="Phobius"/>
    </source>
</evidence>
<keyword evidence="5" id="KW-0406">Ion transport</keyword>
<dbReference type="InterPro" id="IPR004713">
    <property type="entry name" value="CaH_exchang"/>
</dbReference>
<sequence length="558" mass="61689">MTILLKIFELWTYKRRDLHHVFELIIGLSAYLVFFLVLLKLVMFSRQGQSSENIPLDRMDIGTPGSGTAAGGVDQPDNVSQSDPSSTGRGDAHTLLGAEIVSQAFWQDVYTILLDGVSSLVQPLSKANLPSPAPRPDNDDSDGRPLAHIVRDFMVRNAISLKATTECIVKTSSFWLFCVFFPAALGIHFSKLAPPVLELTFDCLTLLPSAALIALIIDDLCKDYDREWVGFINAFAGNFVQLVVAIYELSRGNTRFVQSTVVGTILINLLLVFGGFVARSGYRTTEDQDLKSQPVSFNTSLIMLSVQGMMIPTAFSFLIQAGLVRNSKTLDFSRGIAILLLIVFLLESGFQRRRCKGPGRSLPPPPSSPTPRKTDTFHAWAFLVLFTGSLIVTVKFFVQAIEDMTKGDELRPMFFGLILPPVSREFFPLVVIPTISLLARQLKTPPNNDEETSEQMLEYEVSITFGSSIQMALFVMPSMVILGWMMKKPVSMVLEPFEAFSLFLAGVTCFSVLVLLTTADPASVVVLINSVVQDNKTNWLEGSMLICIVFPLLRIPLH</sequence>
<dbReference type="PANTHER" id="PTHR31503">
    <property type="entry name" value="VACUOLAR CALCIUM ION TRANSPORTER"/>
    <property type="match status" value="1"/>
</dbReference>
<keyword evidence="4 8" id="KW-1133">Transmembrane helix</keyword>
<dbReference type="STRING" id="703135.A0A2A9NSH8"/>
<dbReference type="Pfam" id="PF01699">
    <property type="entry name" value="Na_Ca_ex"/>
    <property type="match status" value="1"/>
</dbReference>
<evidence type="ECO:0000313" key="10">
    <source>
        <dbReference type="EMBL" id="PFH53058.1"/>
    </source>
</evidence>
<feature type="region of interest" description="Disordered" evidence="7">
    <location>
        <begin position="54"/>
        <end position="89"/>
    </location>
</feature>
<feature type="transmembrane region" description="Helical" evidence="8">
    <location>
        <begin position="20"/>
        <end position="39"/>
    </location>
</feature>
<dbReference type="InterPro" id="IPR004837">
    <property type="entry name" value="NaCa_Exmemb"/>
</dbReference>
<dbReference type="GO" id="GO:0006874">
    <property type="term" value="P:intracellular calcium ion homeostasis"/>
    <property type="evidence" value="ECO:0007669"/>
    <property type="project" value="TreeGrafter"/>
</dbReference>